<gene>
    <name evidence="1" type="ORF">H8R10_01830</name>
</gene>
<dbReference type="EMBL" id="JACRUO010000001">
    <property type="protein sequence ID" value="MBD3688973.1"/>
    <property type="molecule type" value="Genomic_DNA"/>
</dbReference>
<dbReference type="AlphaFoldDB" id="A0A8I0KTU3"/>
<protein>
    <submittedName>
        <fullName evidence="1">Uncharacterized protein</fullName>
    </submittedName>
</protein>
<dbReference type="Proteomes" id="UP000627538">
    <property type="component" value="Unassembled WGS sequence"/>
</dbReference>
<reference evidence="1 2" key="1">
    <citation type="submission" date="2020-08" db="EMBL/GenBank/DDBJ databases">
        <title>Winkia gen. nov., sp. nov., isolated from faeces of the Anser albifrons in China.</title>
        <authorList>
            <person name="Liu Q."/>
        </authorList>
    </citation>
    <scope>NUCLEOTIDE SEQUENCE [LARGE SCALE GENOMIC DNA]</scope>
    <source>
        <strain evidence="1 2">C62</strain>
    </source>
</reference>
<comment type="caution">
    <text evidence="1">The sequence shown here is derived from an EMBL/GenBank/DDBJ whole genome shotgun (WGS) entry which is preliminary data.</text>
</comment>
<sequence>MSSLEVLRSEATALLSVGRLHDGAIADVSEDVRTDTKDETDEMTAQRLQLTW</sequence>
<keyword evidence="2" id="KW-1185">Reference proteome</keyword>
<proteinExistence type="predicted"/>
<organism evidence="1 2">
    <name type="scientific">Nanchangia anserum</name>
    <dbReference type="NCBI Taxonomy" id="2692125"/>
    <lineage>
        <taxon>Bacteria</taxon>
        <taxon>Bacillati</taxon>
        <taxon>Actinomycetota</taxon>
        <taxon>Actinomycetes</taxon>
        <taxon>Actinomycetales</taxon>
        <taxon>Actinomycetaceae</taxon>
        <taxon>Nanchangia</taxon>
    </lineage>
</organism>
<dbReference type="RefSeq" id="WP_191071057.1">
    <property type="nucleotide sequence ID" value="NZ_CP060506.1"/>
</dbReference>
<name>A0A8I0KTU3_9ACTO</name>
<accession>A0A8I0KTU3</accession>
<evidence type="ECO:0000313" key="1">
    <source>
        <dbReference type="EMBL" id="MBD3688973.1"/>
    </source>
</evidence>
<evidence type="ECO:0000313" key="2">
    <source>
        <dbReference type="Proteomes" id="UP000627538"/>
    </source>
</evidence>